<feature type="domain" description="Transglutaminase-like" evidence="1">
    <location>
        <begin position="70"/>
        <end position="142"/>
    </location>
</feature>
<dbReference type="PANTHER" id="PTHR33490">
    <property type="entry name" value="BLR5614 PROTEIN-RELATED"/>
    <property type="match status" value="1"/>
</dbReference>
<dbReference type="RefSeq" id="WP_147912106.1">
    <property type="nucleotide sequence ID" value="NZ_JBHUEJ010000015.1"/>
</dbReference>
<dbReference type="SMART" id="SM00460">
    <property type="entry name" value="TGc"/>
    <property type="match status" value="1"/>
</dbReference>
<gene>
    <name evidence="2" type="ORF">ACFSF0_07075</name>
</gene>
<dbReference type="InterPro" id="IPR038765">
    <property type="entry name" value="Papain-like_cys_pep_sf"/>
</dbReference>
<dbReference type="Proteomes" id="UP001597304">
    <property type="component" value="Unassembled WGS sequence"/>
</dbReference>
<reference evidence="3" key="1">
    <citation type="journal article" date="2019" name="Int. J. Syst. Evol. Microbiol.">
        <title>The Global Catalogue of Microorganisms (GCM) 10K type strain sequencing project: providing services to taxonomists for standard genome sequencing and annotation.</title>
        <authorList>
            <consortium name="The Broad Institute Genomics Platform"/>
            <consortium name="The Broad Institute Genome Sequencing Center for Infectious Disease"/>
            <person name="Wu L."/>
            <person name="Ma J."/>
        </authorList>
    </citation>
    <scope>NUCLEOTIDE SEQUENCE [LARGE SCALE GENOMIC DNA]</scope>
    <source>
        <strain evidence="3">LMG 29247</strain>
    </source>
</reference>
<evidence type="ECO:0000313" key="2">
    <source>
        <dbReference type="EMBL" id="MFD1710362.1"/>
    </source>
</evidence>
<dbReference type="EMBL" id="JBHUEJ010000015">
    <property type="protein sequence ID" value="MFD1710362.1"/>
    <property type="molecule type" value="Genomic_DNA"/>
</dbReference>
<comment type="caution">
    <text evidence="2">The sequence shown here is derived from an EMBL/GenBank/DDBJ whole genome shotgun (WGS) entry which is preliminary data.</text>
</comment>
<dbReference type="Gene3D" id="3.10.620.30">
    <property type="match status" value="1"/>
</dbReference>
<dbReference type="Pfam" id="PF01841">
    <property type="entry name" value="Transglut_core"/>
    <property type="match status" value="1"/>
</dbReference>
<dbReference type="SUPFAM" id="SSF54001">
    <property type="entry name" value="Cysteine proteinases"/>
    <property type="match status" value="1"/>
</dbReference>
<dbReference type="PANTHER" id="PTHR33490:SF3">
    <property type="entry name" value="CONSERVED INTEGRAL MEMBRANE PROTEIN"/>
    <property type="match status" value="1"/>
</dbReference>
<name>A0ABW4KR57_9BURK</name>
<keyword evidence="3" id="KW-1185">Reference proteome</keyword>
<dbReference type="InterPro" id="IPR002931">
    <property type="entry name" value="Transglutaminase-like"/>
</dbReference>
<evidence type="ECO:0000259" key="1">
    <source>
        <dbReference type="SMART" id="SM00460"/>
    </source>
</evidence>
<sequence length="232" mass="26022">MSPQPTPAHLAPTEAIDSTHPAVLAFVREHDRGADERQRAVALVHAVRDAFRYDPYRIDLSPDGMRASTVLAQGYGWCVPKATLLAAVCRAAGLPARLGFADVRNHLSTERMRETMKTDMFIWHGYTEIWLNGAWRKATPAFNLSLCEKFGLHPLDFDGEHDSIYHAFDKAGNRHMEYVNERGSFDDLPLDQIVSDFRREYPGWLAGSDVQSALLADNFEADVAREVGAHRS</sequence>
<evidence type="ECO:0000313" key="3">
    <source>
        <dbReference type="Proteomes" id="UP001597304"/>
    </source>
</evidence>
<organism evidence="2 3">
    <name type="scientific">Ottowia flava</name>
    <dbReference type="NCBI Taxonomy" id="2675430"/>
    <lineage>
        <taxon>Bacteria</taxon>
        <taxon>Pseudomonadati</taxon>
        <taxon>Pseudomonadota</taxon>
        <taxon>Betaproteobacteria</taxon>
        <taxon>Burkholderiales</taxon>
        <taxon>Comamonadaceae</taxon>
        <taxon>Ottowia</taxon>
    </lineage>
</organism>
<protein>
    <submittedName>
        <fullName evidence="2">Transglutaminase family protein</fullName>
    </submittedName>
</protein>
<accession>A0ABW4KR57</accession>
<proteinExistence type="predicted"/>